<evidence type="ECO:0000256" key="5">
    <source>
        <dbReference type="SAM" id="MobiDB-lite"/>
    </source>
</evidence>
<dbReference type="GO" id="GO:0030687">
    <property type="term" value="C:preribosome, large subunit precursor"/>
    <property type="evidence" value="ECO:0007669"/>
    <property type="project" value="TreeGrafter"/>
</dbReference>
<dbReference type="GO" id="GO:0000470">
    <property type="term" value="P:maturation of LSU-rRNA"/>
    <property type="evidence" value="ECO:0007669"/>
    <property type="project" value="TreeGrafter"/>
</dbReference>
<dbReference type="PANTHER" id="PTHR23405">
    <property type="entry name" value="MAINTENANCE OF KILLER 16 MAK16 PROTEIN-RELATED"/>
    <property type="match status" value="1"/>
</dbReference>
<sequence length="295" mass="34601">MQHDDVLWDVIGNTNYCSYKIKARTSKTQRFCKNENNVTGLCNRNSCPLSNSQYATIREEKGVCYLYMKTIERAAFPARMWEKVKLSRNYEKALQQIDEHLVYWPYFLRHKCKQRYTKIFQYLIRIRKLTLKRQKKLVPISKKVDRREAKREQKAMIAAQLDTAIEKELLTRLKQGTYGDIYNFPATAFDRAMEQEEIESESETESVDEQESEVDTPDEVEFVEEFEESDASDIEVNIAGYLGVIGRKLCDETMVGGESPEESSEDEVEPVKRKRAKVQIEYEHEHAAPPRERIK</sequence>
<keyword evidence="8" id="KW-1185">Reference proteome</keyword>
<dbReference type="GO" id="GO:0000460">
    <property type="term" value="P:maturation of 5.8S rRNA"/>
    <property type="evidence" value="ECO:0007669"/>
    <property type="project" value="TreeGrafter"/>
</dbReference>
<feature type="domain" description="Ribosomal eL28/Mak16" evidence="6">
    <location>
        <begin position="6"/>
        <end position="122"/>
    </location>
</feature>
<dbReference type="OMA" id="CPLANTK"/>
<feature type="compositionally biased region" description="Acidic residues" evidence="5">
    <location>
        <begin position="259"/>
        <end position="268"/>
    </location>
</feature>
<evidence type="ECO:0000256" key="4">
    <source>
        <dbReference type="PIRNR" id="PIRNR003352"/>
    </source>
</evidence>
<name>H2YXE7_CIOSA</name>
<feature type="compositionally biased region" description="Basic and acidic residues" evidence="5">
    <location>
        <begin position="278"/>
        <end position="295"/>
    </location>
</feature>
<dbReference type="InterPro" id="IPR029004">
    <property type="entry name" value="Ribosomal_eL28/Mak16"/>
</dbReference>
<dbReference type="FunCoup" id="H2YXE7">
    <property type="interactions" value="565"/>
</dbReference>
<evidence type="ECO:0000259" key="6">
    <source>
        <dbReference type="Pfam" id="PF01778"/>
    </source>
</evidence>
<dbReference type="STRING" id="51511.ENSCSAVP00000010008"/>
<proteinExistence type="inferred from homology"/>
<dbReference type="PANTHER" id="PTHR23405:SF4">
    <property type="entry name" value="PROTEIN MAK16 HOMOLOG"/>
    <property type="match status" value="1"/>
</dbReference>
<organism evidence="7 8">
    <name type="scientific">Ciona savignyi</name>
    <name type="common">Pacific transparent sea squirt</name>
    <dbReference type="NCBI Taxonomy" id="51511"/>
    <lineage>
        <taxon>Eukaryota</taxon>
        <taxon>Metazoa</taxon>
        <taxon>Chordata</taxon>
        <taxon>Tunicata</taxon>
        <taxon>Ascidiacea</taxon>
        <taxon>Phlebobranchia</taxon>
        <taxon>Cionidae</taxon>
        <taxon>Ciona</taxon>
    </lineage>
</organism>
<reference evidence="7" key="2">
    <citation type="submission" date="2025-08" db="UniProtKB">
        <authorList>
            <consortium name="Ensembl"/>
        </authorList>
    </citation>
    <scope>IDENTIFICATION</scope>
</reference>
<accession>H2YXE7</accession>
<dbReference type="Ensembl" id="ENSCSAVT00000010130.1">
    <property type="protein sequence ID" value="ENSCSAVP00000010008.1"/>
    <property type="gene ID" value="ENSCSAVG00000005901.1"/>
</dbReference>
<protein>
    <recommendedName>
        <fullName evidence="4">Protein MAK16 homolog</fullName>
    </recommendedName>
</protein>
<evidence type="ECO:0000256" key="3">
    <source>
        <dbReference type="ARBA" id="ARBA00023242"/>
    </source>
</evidence>
<keyword evidence="3 4" id="KW-0539">Nucleus</keyword>
<dbReference type="FunFam" id="3.30.390.110:FF:000003">
    <property type="entry name" value="Protein MAK16 homolog"/>
    <property type="match status" value="1"/>
</dbReference>
<reference evidence="8" key="1">
    <citation type="submission" date="2003-08" db="EMBL/GenBank/DDBJ databases">
        <authorList>
            <person name="Birren B."/>
            <person name="Nusbaum C."/>
            <person name="Abebe A."/>
            <person name="Abouelleil A."/>
            <person name="Adekoya E."/>
            <person name="Ait-zahra M."/>
            <person name="Allen N."/>
            <person name="Allen T."/>
            <person name="An P."/>
            <person name="Anderson M."/>
            <person name="Anderson S."/>
            <person name="Arachchi H."/>
            <person name="Armbruster J."/>
            <person name="Bachantsang P."/>
            <person name="Baldwin J."/>
            <person name="Barry A."/>
            <person name="Bayul T."/>
            <person name="Blitshsteyn B."/>
            <person name="Bloom T."/>
            <person name="Blye J."/>
            <person name="Boguslavskiy L."/>
            <person name="Borowsky M."/>
            <person name="Boukhgalter B."/>
            <person name="Brunache A."/>
            <person name="Butler J."/>
            <person name="Calixte N."/>
            <person name="Calvo S."/>
            <person name="Camarata J."/>
            <person name="Campo K."/>
            <person name="Chang J."/>
            <person name="Cheshatsang Y."/>
            <person name="Citroen M."/>
            <person name="Collymore A."/>
            <person name="Considine T."/>
            <person name="Cook A."/>
            <person name="Cooke P."/>
            <person name="Corum B."/>
            <person name="Cuomo C."/>
            <person name="David R."/>
            <person name="Dawoe T."/>
            <person name="Degray S."/>
            <person name="Dodge S."/>
            <person name="Dooley K."/>
            <person name="Dorje P."/>
            <person name="Dorjee K."/>
            <person name="Dorris L."/>
            <person name="Duffey N."/>
            <person name="Dupes A."/>
            <person name="Elkins T."/>
            <person name="Engels R."/>
            <person name="Erickson J."/>
            <person name="Farina A."/>
            <person name="Faro S."/>
            <person name="Ferreira P."/>
            <person name="Fischer H."/>
            <person name="Fitzgerald M."/>
            <person name="Foley K."/>
            <person name="Gage D."/>
            <person name="Galagan J."/>
            <person name="Gearin G."/>
            <person name="Gnerre S."/>
            <person name="Gnirke A."/>
            <person name="Goyette A."/>
            <person name="Graham J."/>
            <person name="Grandbois E."/>
            <person name="Gyaltsen K."/>
            <person name="Hafez N."/>
            <person name="Hagopian D."/>
            <person name="Hagos B."/>
            <person name="Hall J."/>
            <person name="Hatcher B."/>
            <person name="Heller A."/>
            <person name="Higgins H."/>
            <person name="Honan T."/>
            <person name="Horn A."/>
            <person name="Houde N."/>
            <person name="Hughes L."/>
            <person name="Hulme W."/>
            <person name="Husby E."/>
            <person name="Iliev I."/>
            <person name="Jaffe D."/>
            <person name="Jones C."/>
            <person name="Kamal M."/>
            <person name="Kamat A."/>
            <person name="Kamvysselis M."/>
            <person name="Karlsson E."/>
            <person name="Kells C."/>
            <person name="Kieu A."/>
            <person name="Kisner P."/>
            <person name="Kodira C."/>
            <person name="Kulbokas E."/>
            <person name="Labutti K."/>
            <person name="Lama D."/>
            <person name="Landers T."/>
            <person name="Leger J."/>
            <person name="Levine S."/>
            <person name="Lewis D."/>
            <person name="Lewis T."/>
            <person name="Lindblad-toh K."/>
            <person name="Liu X."/>
            <person name="Lokyitsang T."/>
            <person name="Lokyitsang Y."/>
            <person name="Lucien O."/>
            <person name="Lui A."/>
            <person name="Ma L.J."/>
            <person name="Mabbitt R."/>
            <person name="Macdonald J."/>
            <person name="Maclean C."/>
            <person name="Major J."/>
            <person name="Manning J."/>
            <person name="Marabella R."/>
            <person name="Maru K."/>
            <person name="Matthews C."/>
            <person name="Mauceli E."/>
            <person name="Mccarthy M."/>
            <person name="Mcdonough S."/>
            <person name="Mcghee T."/>
            <person name="Meldrim J."/>
            <person name="Meneus L."/>
            <person name="Mesirov J."/>
            <person name="Mihalev A."/>
            <person name="Mihova T."/>
            <person name="Mikkelsen T."/>
            <person name="Mlenga V."/>
            <person name="Moru K."/>
            <person name="Mozes J."/>
            <person name="Mulrain L."/>
            <person name="Munson G."/>
            <person name="Naylor J."/>
            <person name="Newes C."/>
            <person name="Nguyen C."/>
            <person name="Nguyen N."/>
            <person name="Nguyen T."/>
            <person name="Nicol R."/>
            <person name="Nielsen C."/>
            <person name="Nizzari M."/>
            <person name="Norbu C."/>
            <person name="Norbu N."/>
            <person name="O'donnell P."/>
            <person name="Okoawo O."/>
            <person name="O'leary S."/>
            <person name="Omotosho B."/>
            <person name="O'neill K."/>
            <person name="Osman S."/>
            <person name="Parker S."/>
            <person name="Perrin D."/>
            <person name="Phunkhang P."/>
            <person name="Piqani B."/>
            <person name="Purcell S."/>
            <person name="Rachupka T."/>
            <person name="Ramasamy U."/>
            <person name="Rameau R."/>
            <person name="Ray V."/>
            <person name="Raymond C."/>
            <person name="Retta R."/>
            <person name="Richardson S."/>
            <person name="Rise C."/>
            <person name="Rodriguez J."/>
            <person name="Rogers J."/>
            <person name="Rogov P."/>
            <person name="Rutman M."/>
            <person name="Schupbach R."/>
            <person name="Seaman C."/>
            <person name="Settipalli S."/>
            <person name="Sharpe T."/>
            <person name="Sheridan J."/>
            <person name="Sherpa N."/>
            <person name="Shi J."/>
            <person name="Smirnov S."/>
            <person name="Smith C."/>
            <person name="Sougnez C."/>
            <person name="Spencer B."/>
            <person name="Stalker J."/>
            <person name="Stange-thomann N."/>
            <person name="Stavropoulos S."/>
            <person name="Stetson K."/>
            <person name="Stone C."/>
            <person name="Stone S."/>
            <person name="Stubbs M."/>
            <person name="Talamas J."/>
            <person name="Tchuinga P."/>
            <person name="Tenzing P."/>
            <person name="Tesfaye S."/>
            <person name="Theodore J."/>
            <person name="Thoulutsang Y."/>
            <person name="Topham K."/>
            <person name="Towey S."/>
            <person name="Tsamla T."/>
            <person name="Tsomo N."/>
            <person name="Vallee D."/>
            <person name="Vassiliev H."/>
            <person name="Venkataraman V."/>
            <person name="Vinson J."/>
            <person name="Vo A."/>
            <person name="Wade C."/>
            <person name="Wang S."/>
            <person name="Wangchuk T."/>
            <person name="Wangdi T."/>
            <person name="Whittaker C."/>
            <person name="Wilkinson J."/>
            <person name="Wu Y."/>
            <person name="Wyman D."/>
            <person name="Yadav S."/>
            <person name="Yang S."/>
            <person name="Yang X."/>
            <person name="Yeager S."/>
            <person name="Yee E."/>
            <person name="Young G."/>
            <person name="Zainoun J."/>
            <person name="Zembeck L."/>
            <person name="Zimmer A."/>
            <person name="Zody M."/>
            <person name="Lander E."/>
        </authorList>
    </citation>
    <scope>NUCLEOTIDE SEQUENCE [LARGE SCALE GENOMIC DNA]</scope>
</reference>
<feature type="region of interest" description="Disordered" evidence="5">
    <location>
        <begin position="193"/>
        <end position="218"/>
    </location>
</feature>
<dbReference type="GO" id="GO:0005730">
    <property type="term" value="C:nucleolus"/>
    <property type="evidence" value="ECO:0007669"/>
    <property type="project" value="UniProtKB-SubCell"/>
</dbReference>
<dbReference type="eggNOG" id="KOG3064">
    <property type="taxonomic scope" value="Eukaryota"/>
</dbReference>
<dbReference type="AlphaFoldDB" id="H2YXE7"/>
<reference evidence="7" key="3">
    <citation type="submission" date="2025-09" db="UniProtKB">
        <authorList>
            <consortium name="Ensembl"/>
        </authorList>
    </citation>
    <scope>IDENTIFICATION</scope>
</reference>
<dbReference type="InParanoid" id="H2YXE7"/>
<dbReference type="Pfam" id="PF04874">
    <property type="entry name" value="Mak16"/>
    <property type="match status" value="1"/>
</dbReference>
<dbReference type="Proteomes" id="UP000007875">
    <property type="component" value="Unassembled WGS sequence"/>
</dbReference>
<evidence type="ECO:0000313" key="8">
    <source>
        <dbReference type="Proteomes" id="UP000007875"/>
    </source>
</evidence>
<feature type="compositionally biased region" description="Acidic residues" evidence="5">
    <location>
        <begin position="195"/>
        <end position="218"/>
    </location>
</feature>
<dbReference type="GeneTree" id="ENSGT00390000012859"/>
<dbReference type="HOGENOM" id="CLU_050888_2_0_1"/>
<evidence type="ECO:0000256" key="2">
    <source>
        <dbReference type="ARBA" id="ARBA00005514"/>
    </source>
</evidence>
<dbReference type="PIRSF" id="PIRSF003352">
    <property type="entry name" value="MAK16"/>
    <property type="match status" value="1"/>
</dbReference>
<comment type="similarity">
    <text evidence="2 4">Belongs to the MAK16 family.</text>
</comment>
<evidence type="ECO:0000256" key="1">
    <source>
        <dbReference type="ARBA" id="ARBA00004604"/>
    </source>
</evidence>
<evidence type="ECO:0000313" key="7">
    <source>
        <dbReference type="Ensembl" id="ENSCSAVP00000010008.1"/>
    </source>
</evidence>
<dbReference type="InterPro" id="IPR006958">
    <property type="entry name" value="Mak16"/>
</dbReference>
<dbReference type="Gene3D" id="3.30.390.110">
    <property type="match status" value="1"/>
</dbReference>
<comment type="subcellular location">
    <subcellularLocation>
        <location evidence="1">Nucleus</location>
        <location evidence="1">Nucleolus</location>
    </subcellularLocation>
</comment>
<dbReference type="Pfam" id="PF01778">
    <property type="entry name" value="Ribosomal_L28e"/>
    <property type="match status" value="1"/>
</dbReference>
<feature type="region of interest" description="Disordered" evidence="5">
    <location>
        <begin position="254"/>
        <end position="295"/>
    </location>
</feature>